<keyword evidence="5" id="KW-1185">Reference proteome</keyword>
<keyword evidence="2 4" id="KW-0677">Repeat</keyword>
<dbReference type="SMART" id="SM00335">
    <property type="entry name" value="ANX"/>
    <property type="match status" value="3"/>
</dbReference>
<keyword evidence="4" id="KW-0106">Calcium</keyword>
<dbReference type="FunFam" id="1.10.220.10:FF:000003">
    <property type="entry name" value="Annexin"/>
    <property type="match status" value="1"/>
</dbReference>
<reference evidence="6" key="1">
    <citation type="submission" date="2017-02" db="UniProtKB">
        <authorList>
            <consortium name="WormBaseParasite"/>
        </authorList>
    </citation>
    <scope>IDENTIFICATION</scope>
</reference>
<sequence length="326" mass="36569">MASNRGTITANPNFNAETTAETLEKALKTSDEQTIMKELLSCCNAQRQMIRSPFKTKFGKDLVEELKNGLSGDLKNVALALMETPVKYDATQLHKATKGLGTTESVLIDIVSSRSPSELQAIKNEYKDEFQKNLEDDIVGDTSGEFKHLLVSLLQGQRDSSNVVSIAKARSDARKLFGTKKEKPDKALFNDAFANQNVFQLARLFSEFQSIHGETIQSLIGVRLFENCAKPSSRVFSGDAKDLYSHLADFIQNKNRFFARELYEAMKGLGTRDNDLIRIVVSRSEVDLQDIRDEFEAVYKKPLADWIKSECSGTYRDTLMKIVQGN</sequence>
<dbReference type="Gene3D" id="1.10.220.10">
    <property type="entry name" value="Annexin"/>
    <property type="match status" value="4"/>
</dbReference>
<dbReference type="GO" id="GO:0005634">
    <property type="term" value="C:nucleus"/>
    <property type="evidence" value="ECO:0007669"/>
    <property type="project" value="TreeGrafter"/>
</dbReference>
<dbReference type="InterPro" id="IPR018502">
    <property type="entry name" value="Annexin_repeat"/>
</dbReference>
<evidence type="ECO:0000256" key="1">
    <source>
        <dbReference type="ARBA" id="ARBA00007831"/>
    </source>
</evidence>
<dbReference type="GO" id="GO:0001786">
    <property type="term" value="F:phosphatidylserine binding"/>
    <property type="evidence" value="ECO:0007669"/>
    <property type="project" value="TreeGrafter"/>
</dbReference>
<dbReference type="GO" id="GO:0005737">
    <property type="term" value="C:cytoplasm"/>
    <property type="evidence" value="ECO:0007669"/>
    <property type="project" value="TreeGrafter"/>
</dbReference>
<evidence type="ECO:0000313" key="5">
    <source>
        <dbReference type="Proteomes" id="UP000046393"/>
    </source>
</evidence>
<dbReference type="GO" id="GO:0005544">
    <property type="term" value="F:calcium-dependent phospholipid binding"/>
    <property type="evidence" value="ECO:0007669"/>
    <property type="project" value="UniProtKB-KW"/>
</dbReference>
<name>A0A0N5AB27_9BILA</name>
<dbReference type="GO" id="GO:0012506">
    <property type="term" value="C:vesicle membrane"/>
    <property type="evidence" value="ECO:0007669"/>
    <property type="project" value="TreeGrafter"/>
</dbReference>
<evidence type="ECO:0000256" key="2">
    <source>
        <dbReference type="ARBA" id="ARBA00022737"/>
    </source>
</evidence>
<dbReference type="GO" id="GO:0005886">
    <property type="term" value="C:plasma membrane"/>
    <property type="evidence" value="ECO:0007669"/>
    <property type="project" value="TreeGrafter"/>
</dbReference>
<protein>
    <recommendedName>
        <fullName evidence="4">Annexin</fullName>
    </recommendedName>
</protein>
<dbReference type="STRING" id="451379.A0A0N5AB27"/>
<dbReference type="PRINTS" id="PR00196">
    <property type="entry name" value="ANNEXIN"/>
</dbReference>
<dbReference type="Pfam" id="PF00191">
    <property type="entry name" value="Annexin"/>
    <property type="match status" value="3"/>
</dbReference>
<dbReference type="SUPFAM" id="SSF47874">
    <property type="entry name" value="Annexin"/>
    <property type="match status" value="1"/>
</dbReference>
<keyword evidence="4" id="KW-0111">Calcium/phospholipid-binding</keyword>
<proteinExistence type="inferred from homology"/>
<evidence type="ECO:0000256" key="4">
    <source>
        <dbReference type="RuleBase" id="RU003540"/>
    </source>
</evidence>
<dbReference type="PROSITE" id="PS00223">
    <property type="entry name" value="ANNEXIN_1"/>
    <property type="match status" value="2"/>
</dbReference>
<dbReference type="InterPro" id="IPR037104">
    <property type="entry name" value="Annexin_sf"/>
</dbReference>
<dbReference type="PANTHER" id="PTHR10502">
    <property type="entry name" value="ANNEXIN"/>
    <property type="match status" value="1"/>
</dbReference>
<keyword evidence="3 4" id="KW-0041">Annexin</keyword>
<dbReference type="InterPro" id="IPR001464">
    <property type="entry name" value="Annexin"/>
</dbReference>
<dbReference type="FunFam" id="1.10.220.10:FF:000026">
    <property type="entry name" value="Annexin"/>
    <property type="match status" value="1"/>
</dbReference>
<comment type="domain">
    <text evidence="4">A pair of annexin repeats may form one binding site for calcium and phospholipid.</text>
</comment>
<dbReference type="GO" id="GO:0005509">
    <property type="term" value="F:calcium ion binding"/>
    <property type="evidence" value="ECO:0007669"/>
    <property type="project" value="InterPro"/>
</dbReference>
<organism evidence="5 6">
    <name type="scientific">Syphacia muris</name>
    <dbReference type="NCBI Taxonomy" id="451379"/>
    <lineage>
        <taxon>Eukaryota</taxon>
        <taxon>Metazoa</taxon>
        <taxon>Ecdysozoa</taxon>
        <taxon>Nematoda</taxon>
        <taxon>Chromadorea</taxon>
        <taxon>Rhabditida</taxon>
        <taxon>Spirurina</taxon>
        <taxon>Oxyuridomorpha</taxon>
        <taxon>Oxyuroidea</taxon>
        <taxon>Oxyuridae</taxon>
        <taxon>Syphacia</taxon>
    </lineage>
</organism>
<evidence type="ECO:0000256" key="3">
    <source>
        <dbReference type="ARBA" id="ARBA00023216"/>
    </source>
</evidence>
<accession>A0A0N5AB27</accession>
<dbReference type="PANTHER" id="PTHR10502:SF97">
    <property type="entry name" value="ANNEXIN"/>
    <property type="match status" value="1"/>
</dbReference>
<dbReference type="InterPro" id="IPR018252">
    <property type="entry name" value="Annexin_repeat_CS"/>
</dbReference>
<evidence type="ECO:0000313" key="6">
    <source>
        <dbReference type="WBParaSite" id="SMUV_0000135301-mRNA-1"/>
    </source>
</evidence>
<dbReference type="WBParaSite" id="SMUV_0000135301-mRNA-1">
    <property type="protein sequence ID" value="SMUV_0000135301-mRNA-1"/>
    <property type="gene ID" value="SMUV_0000135301"/>
</dbReference>
<dbReference type="AlphaFoldDB" id="A0A0N5AB27"/>
<comment type="similarity">
    <text evidence="1 4">Belongs to the annexin family.</text>
</comment>
<dbReference type="PROSITE" id="PS51897">
    <property type="entry name" value="ANNEXIN_2"/>
    <property type="match status" value="3"/>
</dbReference>
<dbReference type="Proteomes" id="UP000046393">
    <property type="component" value="Unplaced"/>
</dbReference>